<feature type="domain" description="DUF5709" evidence="2">
    <location>
        <begin position="114"/>
        <end position="162"/>
    </location>
</feature>
<name>A0AAU4JZG3_9NOCA</name>
<sequence length="166" mass="17715">MSDDVESISEGSDNEYSYDSDDQLQPEDTLVDRGVDDILDEGISPPEKPSKAMRYGVTAEDQREGESLEEHLAEEVPDPAAEVTFHEDSAPKPAVPADEDLSDAVDEIDEFDNEVGDDRAGRLVSPDEGVNPHTTHQEVASDAGIDGAGASAEEAAVHTVPEGQIP</sequence>
<evidence type="ECO:0000313" key="3">
    <source>
        <dbReference type="EMBL" id="WUM19174.1"/>
    </source>
</evidence>
<keyword evidence="4" id="KW-1185">Reference proteome</keyword>
<feature type="compositionally biased region" description="Basic and acidic residues" evidence="1">
    <location>
        <begin position="60"/>
        <end position="74"/>
    </location>
</feature>
<dbReference type="Proteomes" id="UP001432128">
    <property type="component" value="Chromosome"/>
</dbReference>
<feature type="region of interest" description="Disordered" evidence="1">
    <location>
        <begin position="111"/>
        <end position="166"/>
    </location>
</feature>
<dbReference type="InterPro" id="IPR043763">
    <property type="entry name" value="DUF5709"/>
</dbReference>
<reference evidence="3 4" key="1">
    <citation type="submission" date="2022-10" db="EMBL/GenBank/DDBJ databases">
        <title>The complete genomes of actinobacterial strains from the NBC collection.</title>
        <authorList>
            <person name="Joergensen T.S."/>
            <person name="Alvarez Arevalo M."/>
            <person name="Sterndorff E.B."/>
            <person name="Faurdal D."/>
            <person name="Vuksanovic O."/>
            <person name="Mourched A.-S."/>
            <person name="Charusanti P."/>
            <person name="Shaw S."/>
            <person name="Blin K."/>
            <person name="Weber T."/>
        </authorList>
    </citation>
    <scope>NUCLEOTIDE SEQUENCE [LARGE SCALE GENOMIC DNA]</scope>
    <source>
        <strain evidence="3 4">NBC_00319</strain>
    </source>
</reference>
<dbReference type="KEGG" id="whr:OG579_15845"/>
<evidence type="ECO:0000313" key="4">
    <source>
        <dbReference type="Proteomes" id="UP001432128"/>
    </source>
</evidence>
<dbReference type="AlphaFoldDB" id="A0AAU4JZG3"/>
<proteinExistence type="predicted"/>
<dbReference type="Pfam" id="PF18970">
    <property type="entry name" value="DUF5709"/>
    <property type="match status" value="1"/>
</dbReference>
<gene>
    <name evidence="3" type="ORF">OG579_15845</name>
</gene>
<dbReference type="EMBL" id="CP108021">
    <property type="protein sequence ID" value="WUM19174.1"/>
    <property type="molecule type" value="Genomic_DNA"/>
</dbReference>
<feature type="compositionally biased region" description="Acidic residues" evidence="1">
    <location>
        <begin position="1"/>
        <end position="25"/>
    </location>
</feature>
<feature type="region of interest" description="Disordered" evidence="1">
    <location>
        <begin position="1"/>
        <end position="74"/>
    </location>
</feature>
<accession>A0AAU4JZG3</accession>
<evidence type="ECO:0000259" key="2">
    <source>
        <dbReference type="Pfam" id="PF18970"/>
    </source>
</evidence>
<feature type="compositionally biased region" description="Low complexity" evidence="1">
    <location>
        <begin position="140"/>
        <end position="154"/>
    </location>
</feature>
<organism evidence="3 4">
    <name type="scientific">Williamsia herbipolensis</name>
    <dbReference type="NCBI Taxonomy" id="1603258"/>
    <lineage>
        <taxon>Bacteria</taxon>
        <taxon>Bacillati</taxon>
        <taxon>Actinomycetota</taxon>
        <taxon>Actinomycetes</taxon>
        <taxon>Mycobacteriales</taxon>
        <taxon>Nocardiaceae</taxon>
        <taxon>Williamsia</taxon>
    </lineage>
</organism>
<protein>
    <submittedName>
        <fullName evidence="3">DUF5709 domain-containing protein</fullName>
    </submittedName>
</protein>
<evidence type="ECO:0000256" key="1">
    <source>
        <dbReference type="SAM" id="MobiDB-lite"/>
    </source>
</evidence>
<dbReference type="RefSeq" id="WP_055785728.1">
    <property type="nucleotide sequence ID" value="NZ_CP108021.1"/>
</dbReference>